<dbReference type="GO" id="GO:0016987">
    <property type="term" value="F:sigma factor activity"/>
    <property type="evidence" value="ECO:0007669"/>
    <property type="project" value="UniProtKB-KW"/>
</dbReference>
<dbReference type="CDD" id="cd06171">
    <property type="entry name" value="Sigma70_r4"/>
    <property type="match status" value="1"/>
</dbReference>
<dbReference type="PANTHER" id="PTHR43133:SF62">
    <property type="entry name" value="RNA POLYMERASE SIGMA FACTOR SIGZ"/>
    <property type="match status" value="1"/>
</dbReference>
<dbReference type="GO" id="GO:0006352">
    <property type="term" value="P:DNA-templated transcription initiation"/>
    <property type="evidence" value="ECO:0007669"/>
    <property type="project" value="InterPro"/>
</dbReference>
<gene>
    <name evidence="8" type="ORF">BEI_2695</name>
</gene>
<protein>
    <submittedName>
        <fullName evidence="8">Sigma-24 (FecI-like)</fullName>
    </submittedName>
</protein>
<dbReference type="GO" id="GO:0003677">
    <property type="term" value="F:DNA binding"/>
    <property type="evidence" value="ECO:0007669"/>
    <property type="project" value="InterPro"/>
</dbReference>
<dbReference type="InterPro" id="IPR013324">
    <property type="entry name" value="RNA_pol_sigma_r3/r4-like"/>
</dbReference>
<comment type="similarity">
    <text evidence="1">Belongs to the sigma-70 factor family. ECF subfamily.</text>
</comment>
<reference evidence="8 9" key="1">
    <citation type="journal article" date="2017" name="Sci. Rep.">
        <title>Revealing the Saline Adaptation Strategies of the Halophilic Bacterium Halomonas beimenensis through High-throughput Omics and Transposon Mutagenesis Approaches.</title>
        <authorList>
            <person name="Chen Y.H."/>
            <person name="Lin S.S."/>
            <person name="Shyu Y.T."/>
        </authorList>
    </citation>
    <scope>NUCLEOTIDE SEQUENCE [LARGE SCALE GENOMIC DNA]</scope>
    <source>
        <strain evidence="8 9">NTU-111</strain>
    </source>
</reference>
<dbReference type="Pfam" id="PF08281">
    <property type="entry name" value="Sigma70_r4_2"/>
    <property type="match status" value="1"/>
</dbReference>
<sequence length="203" mass="22810">MSDVTGSSSTPRGAPHPPSPNAPSPDDRLGPLLQRVAGRDRQAFVELYEATSGKLYGTVLRILKDRARTDDVMQEVYVAIWRKAAQFDVGRASPMTWLVTIARHRAIDDLRRRPAAPQETEEALEHAASGEPGARERLERDQEARRLHACLDELEAIRRDMVRLAYLEGWSRAELAAHFEQPVNTVKTWLHRALKQLKGCLAS</sequence>
<dbReference type="InterPro" id="IPR013325">
    <property type="entry name" value="RNA_pol_sigma_r2"/>
</dbReference>
<dbReference type="InterPro" id="IPR014284">
    <property type="entry name" value="RNA_pol_sigma-70_dom"/>
</dbReference>
<dbReference type="InterPro" id="IPR013249">
    <property type="entry name" value="RNA_pol_sigma70_r4_t2"/>
</dbReference>
<dbReference type="Gene3D" id="1.10.1740.10">
    <property type="match status" value="1"/>
</dbReference>
<dbReference type="RefSeq" id="WP_097789978.1">
    <property type="nucleotide sequence ID" value="NZ_BAAADT010000011.1"/>
</dbReference>
<accession>A0A291PA09</accession>
<evidence type="ECO:0000256" key="1">
    <source>
        <dbReference type="ARBA" id="ARBA00010641"/>
    </source>
</evidence>
<dbReference type="InterPro" id="IPR007627">
    <property type="entry name" value="RNA_pol_sigma70_r2"/>
</dbReference>
<keyword evidence="4" id="KW-0804">Transcription</keyword>
<evidence type="ECO:0000256" key="2">
    <source>
        <dbReference type="ARBA" id="ARBA00023015"/>
    </source>
</evidence>
<dbReference type="Pfam" id="PF04542">
    <property type="entry name" value="Sigma70_r2"/>
    <property type="match status" value="1"/>
</dbReference>
<dbReference type="Gene3D" id="1.10.10.10">
    <property type="entry name" value="Winged helix-like DNA-binding domain superfamily/Winged helix DNA-binding domain"/>
    <property type="match status" value="1"/>
</dbReference>
<evidence type="ECO:0000313" key="8">
    <source>
        <dbReference type="EMBL" id="ATJ83682.1"/>
    </source>
</evidence>
<feature type="domain" description="RNA polymerase sigma-70 region 2" evidence="6">
    <location>
        <begin position="47"/>
        <end position="113"/>
    </location>
</feature>
<keyword evidence="2" id="KW-0805">Transcription regulation</keyword>
<evidence type="ECO:0000259" key="7">
    <source>
        <dbReference type="Pfam" id="PF08281"/>
    </source>
</evidence>
<dbReference type="EMBL" id="CP021435">
    <property type="protein sequence ID" value="ATJ83682.1"/>
    <property type="molecule type" value="Genomic_DNA"/>
</dbReference>
<name>A0A291PA09_9GAMM</name>
<evidence type="ECO:0000256" key="4">
    <source>
        <dbReference type="ARBA" id="ARBA00023163"/>
    </source>
</evidence>
<feature type="region of interest" description="Disordered" evidence="5">
    <location>
        <begin position="112"/>
        <end position="139"/>
    </location>
</feature>
<dbReference type="InterPro" id="IPR036388">
    <property type="entry name" value="WH-like_DNA-bd_sf"/>
</dbReference>
<evidence type="ECO:0000256" key="5">
    <source>
        <dbReference type="SAM" id="MobiDB-lite"/>
    </source>
</evidence>
<dbReference type="Proteomes" id="UP000219993">
    <property type="component" value="Chromosome"/>
</dbReference>
<feature type="compositionally biased region" description="Pro residues" evidence="5">
    <location>
        <begin position="14"/>
        <end position="23"/>
    </location>
</feature>
<dbReference type="OrthoDB" id="9784272at2"/>
<dbReference type="PANTHER" id="PTHR43133">
    <property type="entry name" value="RNA POLYMERASE ECF-TYPE SIGMA FACTO"/>
    <property type="match status" value="1"/>
</dbReference>
<organism evidence="8 9">
    <name type="scientific">Halomonas beimenensis</name>
    <dbReference type="NCBI Taxonomy" id="475662"/>
    <lineage>
        <taxon>Bacteria</taxon>
        <taxon>Pseudomonadati</taxon>
        <taxon>Pseudomonadota</taxon>
        <taxon>Gammaproteobacteria</taxon>
        <taxon>Oceanospirillales</taxon>
        <taxon>Halomonadaceae</taxon>
        <taxon>Halomonas</taxon>
    </lineage>
</organism>
<feature type="compositionally biased region" description="Polar residues" evidence="5">
    <location>
        <begin position="1"/>
        <end position="10"/>
    </location>
</feature>
<dbReference type="KEGG" id="hbe:BEI_2695"/>
<dbReference type="AlphaFoldDB" id="A0A291PA09"/>
<evidence type="ECO:0000256" key="3">
    <source>
        <dbReference type="ARBA" id="ARBA00023082"/>
    </source>
</evidence>
<keyword evidence="9" id="KW-1185">Reference proteome</keyword>
<evidence type="ECO:0000259" key="6">
    <source>
        <dbReference type="Pfam" id="PF04542"/>
    </source>
</evidence>
<feature type="domain" description="RNA polymerase sigma factor 70 region 4 type 2" evidence="7">
    <location>
        <begin position="145"/>
        <end position="197"/>
    </location>
</feature>
<feature type="region of interest" description="Disordered" evidence="5">
    <location>
        <begin position="1"/>
        <end position="30"/>
    </location>
</feature>
<dbReference type="SUPFAM" id="SSF88659">
    <property type="entry name" value="Sigma3 and sigma4 domains of RNA polymerase sigma factors"/>
    <property type="match status" value="1"/>
</dbReference>
<dbReference type="NCBIfam" id="TIGR02937">
    <property type="entry name" value="sigma70-ECF"/>
    <property type="match status" value="1"/>
</dbReference>
<dbReference type="SUPFAM" id="SSF88946">
    <property type="entry name" value="Sigma2 domain of RNA polymerase sigma factors"/>
    <property type="match status" value="1"/>
</dbReference>
<evidence type="ECO:0000313" key="9">
    <source>
        <dbReference type="Proteomes" id="UP000219993"/>
    </source>
</evidence>
<proteinExistence type="inferred from homology"/>
<dbReference type="InterPro" id="IPR039425">
    <property type="entry name" value="RNA_pol_sigma-70-like"/>
</dbReference>
<keyword evidence="3" id="KW-0731">Sigma factor</keyword>